<evidence type="ECO:0000259" key="2">
    <source>
        <dbReference type="Pfam" id="PF13439"/>
    </source>
</evidence>
<evidence type="ECO:0000313" key="3">
    <source>
        <dbReference type="EMBL" id="GCE17746.1"/>
    </source>
</evidence>
<evidence type="ECO:0000259" key="1">
    <source>
        <dbReference type="Pfam" id="PF00534"/>
    </source>
</evidence>
<name>A0A402AF82_9CHLR</name>
<sequence length="373" mass="42450">MRVLMISKALVAGTSQRKLEEIAKCPDVELTLVTPPYWHRDDGGKQVLERLYTEGYRMIVTPMAFNGKFHWHYYPKLGQIMREVQPDIVHIDEEPYNLATLQAMYLARKQQARALFFTWQNLYRQYPPPFRQIELYNYKHASLAIAGNRDASEVLRRKGYQGPVRIIPQFGFDTDIYKRSAPRQPRAANAPFTLGFIGRLKEEKGLPLMLEALTHLPGYCQVVFIGHGPMKSQLEAQAARLGISQRVIFKPGVPSDQVPAEMEKLDVFVLPSLSRPNWIEQFGRVLAESMSCETPVIGSSSGEIPYVIGDAGLIFKEGDALDLSANVQKLLESPELYTTLAQRGRQRVLENYTQGQIARQTYEAYLTMLQKQP</sequence>
<dbReference type="SUPFAM" id="SSF53756">
    <property type="entry name" value="UDP-Glycosyltransferase/glycogen phosphorylase"/>
    <property type="match status" value="1"/>
</dbReference>
<dbReference type="OrthoDB" id="9806653at2"/>
<keyword evidence="3" id="KW-0808">Transferase</keyword>
<dbReference type="RefSeq" id="WP_126549380.1">
    <property type="nucleotide sequence ID" value="NZ_BIFS01000001.1"/>
</dbReference>
<organism evidence="3 4">
    <name type="scientific">Dictyobacter kobayashii</name>
    <dbReference type="NCBI Taxonomy" id="2014872"/>
    <lineage>
        <taxon>Bacteria</taxon>
        <taxon>Bacillati</taxon>
        <taxon>Chloroflexota</taxon>
        <taxon>Ktedonobacteria</taxon>
        <taxon>Ktedonobacterales</taxon>
        <taxon>Dictyobacteraceae</taxon>
        <taxon>Dictyobacter</taxon>
    </lineage>
</organism>
<dbReference type="PANTHER" id="PTHR45947">
    <property type="entry name" value="SULFOQUINOVOSYL TRANSFERASE SQD2"/>
    <property type="match status" value="1"/>
</dbReference>
<dbReference type="Gene3D" id="3.40.50.2000">
    <property type="entry name" value="Glycogen Phosphorylase B"/>
    <property type="match status" value="2"/>
</dbReference>
<evidence type="ECO:0000313" key="4">
    <source>
        <dbReference type="Proteomes" id="UP000287188"/>
    </source>
</evidence>
<dbReference type="Pfam" id="PF00534">
    <property type="entry name" value="Glycos_transf_1"/>
    <property type="match status" value="1"/>
</dbReference>
<dbReference type="PANTHER" id="PTHR45947:SF3">
    <property type="entry name" value="SULFOQUINOVOSYL TRANSFERASE SQD2"/>
    <property type="match status" value="1"/>
</dbReference>
<gene>
    <name evidence="3" type="ORF">KDK_15460</name>
</gene>
<dbReference type="Proteomes" id="UP000287188">
    <property type="component" value="Unassembled WGS sequence"/>
</dbReference>
<dbReference type="InterPro" id="IPR028098">
    <property type="entry name" value="Glyco_trans_4-like_N"/>
</dbReference>
<dbReference type="GO" id="GO:0016757">
    <property type="term" value="F:glycosyltransferase activity"/>
    <property type="evidence" value="ECO:0007669"/>
    <property type="project" value="InterPro"/>
</dbReference>
<dbReference type="AlphaFoldDB" id="A0A402AF82"/>
<proteinExistence type="predicted"/>
<feature type="domain" description="Glycosyltransferase subfamily 4-like N-terminal" evidence="2">
    <location>
        <begin position="29"/>
        <end position="168"/>
    </location>
</feature>
<dbReference type="InterPro" id="IPR001296">
    <property type="entry name" value="Glyco_trans_1"/>
</dbReference>
<dbReference type="InterPro" id="IPR050194">
    <property type="entry name" value="Glycosyltransferase_grp1"/>
</dbReference>
<dbReference type="Pfam" id="PF13439">
    <property type="entry name" value="Glyco_transf_4"/>
    <property type="match status" value="1"/>
</dbReference>
<reference evidence="4" key="1">
    <citation type="submission" date="2018-12" db="EMBL/GenBank/DDBJ databases">
        <title>Tengunoibacter tsumagoiensis gen. nov., sp. nov., Dictyobacter kobayashii sp. nov., D. alpinus sp. nov., and D. joshuensis sp. nov. and description of Dictyobacteraceae fam. nov. within the order Ktedonobacterales isolated from Tengu-no-mugimeshi.</title>
        <authorList>
            <person name="Wang C.M."/>
            <person name="Zheng Y."/>
            <person name="Sakai Y."/>
            <person name="Toyoda A."/>
            <person name="Minakuchi Y."/>
            <person name="Abe K."/>
            <person name="Yokota A."/>
            <person name="Yabe S."/>
        </authorList>
    </citation>
    <scope>NUCLEOTIDE SEQUENCE [LARGE SCALE GENOMIC DNA]</scope>
    <source>
        <strain evidence="4">Uno11</strain>
    </source>
</reference>
<feature type="domain" description="Glycosyl transferase family 1" evidence="1">
    <location>
        <begin position="183"/>
        <end position="347"/>
    </location>
</feature>
<comment type="caution">
    <text evidence="3">The sequence shown here is derived from an EMBL/GenBank/DDBJ whole genome shotgun (WGS) entry which is preliminary data.</text>
</comment>
<protein>
    <submittedName>
        <fullName evidence="3">Glycosyl transferase family 1</fullName>
    </submittedName>
</protein>
<dbReference type="EMBL" id="BIFS01000001">
    <property type="protein sequence ID" value="GCE17746.1"/>
    <property type="molecule type" value="Genomic_DNA"/>
</dbReference>
<accession>A0A402AF82</accession>
<dbReference type="CDD" id="cd03801">
    <property type="entry name" value="GT4_PimA-like"/>
    <property type="match status" value="1"/>
</dbReference>
<keyword evidence="4" id="KW-1185">Reference proteome</keyword>